<keyword evidence="2" id="KW-0732">Signal</keyword>
<feature type="compositionally biased region" description="Acidic residues" evidence="1">
    <location>
        <begin position="307"/>
        <end position="318"/>
    </location>
</feature>
<evidence type="ECO:0000313" key="5">
    <source>
        <dbReference type="Proteomes" id="UP001152888"/>
    </source>
</evidence>
<feature type="compositionally biased region" description="Basic residues" evidence="1">
    <location>
        <begin position="322"/>
        <end position="333"/>
    </location>
</feature>
<evidence type="ECO:0000313" key="4">
    <source>
        <dbReference type="EMBL" id="CAH2002364.1"/>
    </source>
</evidence>
<name>A0A9P0PYV3_ACAOB</name>
<keyword evidence="5" id="KW-1185">Reference proteome</keyword>
<dbReference type="Pfam" id="PF01607">
    <property type="entry name" value="CBM_14"/>
    <property type="match status" value="1"/>
</dbReference>
<feature type="chain" id="PRO_5040364202" description="Chitin-binding type-2 domain-containing protein" evidence="2">
    <location>
        <begin position="26"/>
        <end position="860"/>
    </location>
</feature>
<feature type="compositionally biased region" description="Low complexity" evidence="1">
    <location>
        <begin position="610"/>
        <end position="648"/>
    </location>
</feature>
<feature type="region of interest" description="Disordered" evidence="1">
    <location>
        <begin position="728"/>
        <end position="772"/>
    </location>
</feature>
<evidence type="ECO:0000256" key="2">
    <source>
        <dbReference type="SAM" id="SignalP"/>
    </source>
</evidence>
<dbReference type="PANTHER" id="PTHR22933">
    <property type="entry name" value="FI18007P1-RELATED"/>
    <property type="match status" value="1"/>
</dbReference>
<dbReference type="OrthoDB" id="3360904at2759"/>
<evidence type="ECO:0000259" key="3">
    <source>
        <dbReference type="PROSITE" id="PS50940"/>
    </source>
</evidence>
<dbReference type="SUPFAM" id="SSF57625">
    <property type="entry name" value="Invertebrate chitin-binding proteins"/>
    <property type="match status" value="1"/>
</dbReference>
<feature type="compositionally biased region" description="Polar residues" evidence="1">
    <location>
        <begin position="752"/>
        <end position="763"/>
    </location>
</feature>
<gene>
    <name evidence="4" type="ORF">ACAOBT_LOCUS26747</name>
</gene>
<dbReference type="EMBL" id="CAKOFQ010007491">
    <property type="protein sequence ID" value="CAH2002364.1"/>
    <property type="molecule type" value="Genomic_DNA"/>
</dbReference>
<dbReference type="SMART" id="SM00494">
    <property type="entry name" value="ChtBD2"/>
    <property type="match status" value="1"/>
</dbReference>
<feature type="region of interest" description="Disordered" evidence="1">
    <location>
        <begin position="291"/>
        <end position="652"/>
    </location>
</feature>
<dbReference type="GO" id="GO:0005576">
    <property type="term" value="C:extracellular region"/>
    <property type="evidence" value="ECO:0007669"/>
    <property type="project" value="InterPro"/>
</dbReference>
<feature type="region of interest" description="Disordered" evidence="1">
    <location>
        <begin position="43"/>
        <end position="78"/>
    </location>
</feature>
<feature type="signal peptide" evidence="2">
    <location>
        <begin position="1"/>
        <end position="25"/>
    </location>
</feature>
<feature type="compositionally biased region" description="Acidic residues" evidence="1">
    <location>
        <begin position="587"/>
        <end position="601"/>
    </location>
</feature>
<dbReference type="PROSITE" id="PS50940">
    <property type="entry name" value="CHIT_BIND_II"/>
    <property type="match status" value="1"/>
</dbReference>
<dbReference type="Gene3D" id="2.170.140.10">
    <property type="entry name" value="Chitin binding domain"/>
    <property type="match status" value="1"/>
</dbReference>
<comment type="caution">
    <text evidence="4">The sequence shown here is derived from an EMBL/GenBank/DDBJ whole genome shotgun (WGS) entry which is preliminary data.</text>
</comment>
<reference evidence="4" key="1">
    <citation type="submission" date="2022-03" db="EMBL/GenBank/DDBJ databases">
        <authorList>
            <person name="Sayadi A."/>
        </authorList>
    </citation>
    <scope>NUCLEOTIDE SEQUENCE</scope>
</reference>
<feature type="compositionally biased region" description="Polar residues" evidence="1">
    <location>
        <begin position="58"/>
        <end position="78"/>
    </location>
</feature>
<dbReference type="Proteomes" id="UP001152888">
    <property type="component" value="Unassembled WGS sequence"/>
</dbReference>
<feature type="compositionally biased region" description="Acidic residues" evidence="1">
    <location>
        <begin position="450"/>
        <end position="459"/>
    </location>
</feature>
<feature type="domain" description="Chitin-binding type-2" evidence="3">
    <location>
        <begin position="112"/>
        <end position="169"/>
    </location>
</feature>
<dbReference type="GO" id="GO:0008061">
    <property type="term" value="F:chitin binding"/>
    <property type="evidence" value="ECO:0007669"/>
    <property type="project" value="InterPro"/>
</dbReference>
<feature type="region of interest" description="Disordered" evidence="1">
    <location>
        <begin position="205"/>
        <end position="230"/>
    </location>
</feature>
<dbReference type="InterPro" id="IPR002557">
    <property type="entry name" value="Chitin-bd_dom"/>
</dbReference>
<feature type="compositionally biased region" description="Basic and acidic residues" evidence="1">
    <location>
        <begin position="381"/>
        <end position="394"/>
    </location>
</feature>
<feature type="compositionally biased region" description="Basic and acidic residues" evidence="1">
    <location>
        <begin position="491"/>
        <end position="502"/>
    </location>
</feature>
<accession>A0A9P0PYV3</accession>
<dbReference type="PANTHER" id="PTHR22933:SF40">
    <property type="entry name" value="CUTICULAR PROTEIN ANALOGOUS TO PERITROPHINS 1-H"/>
    <property type="match status" value="1"/>
</dbReference>
<sequence length="860" mass="98832">MKRPPGLWVLLSAGVLWLSLQDAYGIRASSLIYGKSTTTTTTTLAPVQNDTSPDEESPATTDSPTGEGNVTKPTLTGNPQIDYVWDPNLPKELNGYNLSDYPFYERVPEDIDFKCDGLHDGFYASVKHKCQVYHHCLFGTRYDFLCANYTAFDQKTFICHFASEVDCVNSKKFWHRNDALYQAASTTTLKPLVIYTTASPAQPQPITALSPLSPLPVARTHPDSVRPYRRRRPHFDYYGDYYEDYYEDRPRSRGRKRIRPKRPRPLYEDEYDEEYYDDEKYERRGGVRRRPYSRRRNKERDRGKFEYDDEEDSQDEEDYRLSSRRKVNNRKKRPDSDEDEDDDRYPPKRKHNRRRPPSEESPKNRKRRPQLQSDYDEDYDSYEKPKSKSKDKTKINSQKQNAQPDLVKPSSGTVYDRPRVAPKIKPPVPKDQAEKYAYKSSSGKGKDKEVEEDYYDEYEDFPKRKSPVHRRPSEGSGRKKNRPPVEDVDSEERPKQKLKESSRGFASESPQEQQHKVPSKEKYKGPTRDVAPREHQKQEHEDLPKADTSEEHPKQKSPATKPKESIRTDDKLKPKESIGTDDKSKEDEEEDYYDYYEDEPDEKGSGKDATVSTSTTTKMPTTTTVKPTSSTSPSTTTSTTTTSTTTTTQAPILRIEQPLIRLVKRPFLPSRGGNPYAARGLEPVGARAFSLTPEVNEDIPRDIPKEANTEKVTADATFKPSPVIMTAPVRSIASNGNGREEFRPQPDPRLTFRSNPNTSSPQKSPDKNPLDINASEYDVTLNDALNPTLSNLPYSYPSYRGQQGSDQAVSSANAGYNFQIDPLTHRYDVVPRRDFNEQFTVIRDAYRPRQVQSQAVYSRY</sequence>
<proteinExistence type="predicted"/>
<dbReference type="InterPro" id="IPR036508">
    <property type="entry name" value="Chitin-bd_dom_sf"/>
</dbReference>
<protein>
    <recommendedName>
        <fullName evidence="3">Chitin-binding type-2 domain-containing protein</fullName>
    </recommendedName>
</protein>
<dbReference type="AlphaFoldDB" id="A0A9P0PYV3"/>
<dbReference type="InterPro" id="IPR052976">
    <property type="entry name" value="Scoloptoxin-like"/>
</dbReference>
<feature type="compositionally biased region" description="Basic and acidic residues" evidence="1">
    <location>
        <begin position="513"/>
        <end position="554"/>
    </location>
</feature>
<evidence type="ECO:0000256" key="1">
    <source>
        <dbReference type="SAM" id="MobiDB-lite"/>
    </source>
</evidence>
<feature type="compositionally biased region" description="Basic and acidic residues" evidence="1">
    <location>
        <begin position="561"/>
        <end position="586"/>
    </location>
</feature>
<organism evidence="4 5">
    <name type="scientific">Acanthoscelides obtectus</name>
    <name type="common">Bean weevil</name>
    <name type="synonym">Bruchus obtectus</name>
    <dbReference type="NCBI Taxonomy" id="200917"/>
    <lineage>
        <taxon>Eukaryota</taxon>
        <taxon>Metazoa</taxon>
        <taxon>Ecdysozoa</taxon>
        <taxon>Arthropoda</taxon>
        <taxon>Hexapoda</taxon>
        <taxon>Insecta</taxon>
        <taxon>Pterygota</taxon>
        <taxon>Neoptera</taxon>
        <taxon>Endopterygota</taxon>
        <taxon>Coleoptera</taxon>
        <taxon>Polyphaga</taxon>
        <taxon>Cucujiformia</taxon>
        <taxon>Chrysomeloidea</taxon>
        <taxon>Chrysomelidae</taxon>
        <taxon>Bruchinae</taxon>
        <taxon>Bruchini</taxon>
        <taxon>Acanthoscelides</taxon>
    </lineage>
</organism>